<dbReference type="Gene3D" id="1.25.40.10">
    <property type="entry name" value="Tetratricopeptide repeat domain"/>
    <property type="match status" value="1"/>
</dbReference>
<keyword evidence="1" id="KW-1133">Transmembrane helix</keyword>
<keyword evidence="1" id="KW-0472">Membrane</keyword>
<dbReference type="Proteomes" id="UP001565369">
    <property type="component" value="Unassembled WGS sequence"/>
</dbReference>
<keyword evidence="4" id="KW-1185">Reference proteome</keyword>
<gene>
    <name evidence="3" type="ORF">ABIG07_007831</name>
</gene>
<feature type="domain" description="ESX-1 secretion system protein EccA1-like N-terminal" evidence="2">
    <location>
        <begin position="74"/>
        <end position="220"/>
    </location>
</feature>
<accession>A0ABV4G704</accession>
<proteinExistence type="predicted"/>
<organism evidence="3 4">
    <name type="scientific">Bradyrhizobium ottawaense</name>
    <dbReference type="NCBI Taxonomy" id="931866"/>
    <lineage>
        <taxon>Bacteria</taxon>
        <taxon>Pseudomonadati</taxon>
        <taxon>Pseudomonadota</taxon>
        <taxon>Alphaproteobacteria</taxon>
        <taxon>Hyphomicrobiales</taxon>
        <taxon>Nitrobacteraceae</taxon>
        <taxon>Bradyrhizobium</taxon>
    </lineage>
</organism>
<name>A0ABV4G704_9BRAD</name>
<sequence length="247" mass="27971">MPVALIVLLLDLTLIYHASRTGRLRPWAFIILLVPMMGALAYIAVELIPEWFSSHGARQARQRVANRLDPEKRYRELSDRLADADTIANRAALADECANIGRFAEAEQHYDHILKLPMGHDPAYAFRKAQAEFSAKRPADALTTLDDLQKQWPDFDSADAHLLYARALVEVGRTDEALEEYHALAGYYPGAEARVRYGLLLQVVGRTAEARMVFNELLIQMRRAPKYLRNAQAEWLSIAEKQLSASR</sequence>
<dbReference type="Pfam" id="PF21545">
    <property type="entry name" value="T7SS_EccA1_N"/>
    <property type="match status" value="1"/>
</dbReference>
<evidence type="ECO:0000313" key="3">
    <source>
        <dbReference type="EMBL" id="MEY9458883.1"/>
    </source>
</evidence>
<dbReference type="InterPro" id="IPR014562">
    <property type="entry name" value="UCP030959_TPR_rpt-cont"/>
</dbReference>
<dbReference type="PIRSF" id="PIRSF030959">
    <property type="entry name" value="UCP030959"/>
    <property type="match status" value="1"/>
</dbReference>
<dbReference type="InterPro" id="IPR011990">
    <property type="entry name" value="TPR-like_helical_dom_sf"/>
</dbReference>
<dbReference type="EMBL" id="JBGBZJ010000003">
    <property type="protein sequence ID" value="MEY9458883.1"/>
    <property type="molecule type" value="Genomic_DNA"/>
</dbReference>
<reference evidence="3 4" key="1">
    <citation type="submission" date="2024-07" db="EMBL/GenBank/DDBJ databases">
        <title>Genomic Encyclopedia of Type Strains, Phase V (KMG-V): Genome sequencing to study the core and pangenomes of soil and plant-associated prokaryotes.</title>
        <authorList>
            <person name="Whitman W."/>
        </authorList>
    </citation>
    <scope>NUCLEOTIDE SEQUENCE [LARGE SCALE GENOMIC DNA]</scope>
    <source>
        <strain evidence="3 4">USDA 152</strain>
    </source>
</reference>
<keyword evidence="1" id="KW-0812">Transmembrane</keyword>
<dbReference type="RefSeq" id="WP_028142846.1">
    <property type="nucleotide sequence ID" value="NZ_AP021854.1"/>
</dbReference>
<evidence type="ECO:0000259" key="2">
    <source>
        <dbReference type="Pfam" id="PF21545"/>
    </source>
</evidence>
<dbReference type="SUPFAM" id="SSF48452">
    <property type="entry name" value="TPR-like"/>
    <property type="match status" value="1"/>
</dbReference>
<evidence type="ECO:0000313" key="4">
    <source>
        <dbReference type="Proteomes" id="UP001565369"/>
    </source>
</evidence>
<feature type="transmembrane region" description="Helical" evidence="1">
    <location>
        <begin position="25"/>
        <end position="45"/>
    </location>
</feature>
<evidence type="ECO:0000256" key="1">
    <source>
        <dbReference type="SAM" id="Phobius"/>
    </source>
</evidence>
<protein>
    <recommendedName>
        <fullName evidence="2">ESX-1 secretion system protein EccA1-like N-terminal domain-containing protein</fullName>
    </recommendedName>
</protein>
<dbReference type="InterPro" id="IPR049078">
    <property type="entry name" value="T7SS_EccA1-like_N"/>
</dbReference>
<comment type="caution">
    <text evidence="3">The sequence shown here is derived from an EMBL/GenBank/DDBJ whole genome shotgun (WGS) entry which is preliminary data.</text>
</comment>